<dbReference type="SUPFAM" id="SSF53383">
    <property type="entry name" value="PLP-dependent transferases"/>
    <property type="match status" value="1"/>
</dbReference>
<name>A0A7S2GCA7_9STRA</name>
<dbReference type="InterPro" id="IPR015422">
    <property type="entry name" value="PyrdxlP-dep_Trfase_small"/>
</dbReference>
<dbReference type="InterPro" id="IPR045088">
    <property type="entry name" value="ALAT1/2-like"/>
</dbReference>
<dbReference type="PANTHER" id="PTHR11751:SF29">
    <property type="entry name" value="ALANINE TRANSAMINASE"/>
    <property type="match status" value="1"/>
</dbReference>
<evidence type="ECO:0000256" key="3">
    <source>
        <dbReference type="ARBA" id="ARBA00022576"/>
    </source>
</evidence>
<evidence type="ECO:0000256" key="1">
    <source>
        <dbReference type="ARBA" id="ARBA00001933"/>
    </source>
</evidence>
<reference evidence="8" key="1">
    <citation type="submission" date="2021-01" db="EMBL/GenBank/DDBJ databases">
        <authorList>
            <person name="Corre E."/>
            <person name="Pelletier E."/>
            <person name="Niang G."/>
            <person name="Scheremetjew M."/>
            <person name="Finn R."/>
            <person name="Kale V."/>
            <person name="Holt S."/>
            <person name="Cochrane G."/>
            <person name="Meng A."/>
            <person name="Brown T."/>
            <person name="Cohen L."/>
        </authorList>
    </citation>
    <scope>NUCLEOTIDE SEQUENCE</scope>
    <source>
        <strain evidence="8">RCC1693</strain>
    </source>
</reference>
<dbReference type="AlphaFoldDB" id="A0A7S2GCA7"/>
<dbReference type="Gene3D" id="3.90.1150.10">
    <property type="entry name" value="Aspartate Aminotransferase, domain 1"/>
    <property type="match status" value="1"/>
</dbReference>
<comment type="similarity">
    <text evidence="6">Belongs to the class-I pyridoxal-phosphate-dependent aminotransferase family. Alanine aminotransferase subfamily.</text>
</comment>
<dbReference type="FunFam" id="3.90.1150.10:FF:000010">
    <property type="entry name" value="Alanine aminotransferase 2"/>
    <property type="match status" value="1"/>
</dbReference>
<comment type="cofactor">
    <cofactor evidence="1">
        <name>pyridoxal 5'-phosphate</name>
        <dbReference type="ChEBI" id="CHEBI:597326"/>
    </cofactor>
</comment>
<feature type="domain" description="Aminotransferase class I/classII large" evidence="7">
    <location>
        <begin position="7"/>
        <end position="317"/>
    </location>
</feature>
<dbReference type="InterPro" id="IPR015424">
    <property type="entry name" value="PyrdxlP-dep_Trfase"/>
</dbReference>
<dbReference type="PANTHER" id="PTHR11751">
    <property type="entry name" value="ALANINE AMINOTRANSFERASE"/>
    <property type="match status" value="1"/>
</dbReference>
<keyword evidence="5" id="KW-0663">Pyridoxal phosphate</keyword>
<evidence type="ECO:0000256" key="6">
    <source>
        <dbReference type="ARBA" id="ARBA00025785"/>
    </source>
</evidence>
<dbReference type="EMBL" id="HBGT01030471">
    <property type="protein sequence ID" value="CAD9445543.1"/>
    <property type="molecule type" value="Transcribed_RNA"/>
</dbReference>
<dbReference type="GO" id="GO:0030170">
    <property type="term" value="F:pyridoxal phosphate binding"/>
    <property type="evidence" value="ECO:0007669"/>
    <property type="project" value="InterPro"/>
</dbReference>
<dbReference type="Gene3D" id="3.40.640.10">
    <property type="entry name" value="Type I PLP-dependent aspartate aminotransferase-like (Major domain)"/>
    <property type="match status" value="1"/>
</dbReference>
<dbReference type="InterPro" id="IPR004839">
    <property type="entry name" value="Aminotransferase_I/II_large"/>
</dbReference>
<protein>
    <recommendedName>
        <fullName evidence="7">Aminotransferase class I/classII large domain-containing protein</fullName>
    </recommendedName>
</protein>
<evidence type="ECO:0000256" key="2">
    <source>
        <dbReference type="ARBA" id="ARBA00011738"/>
    </source>
</evidence>
<keyword evidence="4" id="KW-0808">Transferase</keyword>
<evidence type="ECO:0000256" key="5">
    <source>
        <dbReference type="ARBA" id="ARBA00022898"/>
    </source>
</evidence>
<comment type="subunit">
    <text evidence="2">Homodimer.</text>
</comment>
<keyword evidence="3" id="KW-0032">Aminotransferase</keyword>
<dbReference type="GO" id="GO:0042853">
    <property type="term" value="P:L-alanine catabolic process"/>
    <property type="evidence" value="ECO:0007669"/>
    <property type="project" value="UniProtKB-UniPathway"/>
</dbReference>
<dbReference type="InterPro" id="IPR015421">
    <property type="entry name" value="PyrdxlP-dep_Trfase_major"/>
</dbReference>
<gene>
    <name evidence="8" type="ORF">FPAR1323_LOCUS15902</name>
</gene>
<sequence>MMRQGDNDNDGVLVPIPQYPLYSASCALMNGALVPYYLAEESGWGLEIDELKRQLSEAREKGIAVRGLVVINPGNPTGNTLSYENMKDIVEFCVAEKLVLMADEVYQENIWRPDRPFFSFRKVAVELGYEDVQGGDLQLISFHSVSKGFIGECGIRGGYFELFGIDDDVKAQMYKLASISLCSNTPGQVMTGLMVKPPAEGEESFSQYNEERLSTLASLKRRADKVASALDALPGVHCRPSDGALYAFPRVDLPDKFVKEAEANGMPADEVYCLKLLSATGVVVVPGSGFGQVDGTWHFRTTFLPPEEKVDGVMERITAFHNAFMTEYA</sequence>
<dbReference type="GO" id="GO:0004021">
    <property type="term" value="F:L-alanine:2-oxoglutarate aminotransferase activity"/>
    <property type="evidence" value="ECO:0007669"/>
    <property type="project" value="TreeGrafter"/>
</dbReference>
<evidence type="ECO:0000313" key="8">
    <source>
        <dbReference type="EMBL" id="CAD9445543.1"/>
    </source>
</evidence>
<dbReference type="FunFam" id="3.40.640.10:FF:000236">
    <property type="entry name" value="Alanine aminotransferase 2"/>
    <property type="match status" value="1"/>
</dbReference>
<evidence type="ECO:0000259" key="7">
    <source>
        <dbReference type="Pfam" id="PF00155"/>
    </source>
</evidence>
<organism evidence="8">
    <name type="scientific">Florenciella parvula</name>
    <dbReference type="NCBI Taxonomy" id="236787"/>
    <lineage>
        <taxon>Eukaryota</taxon>
        <taxon>Sar</taxon>
        <taxon>Stramenopiles</taxon>
        <taxon>Ochrophyta</taxon>
        <taxon>Dictyochophyceae</taxon>
        <taxon>Florenciellales</taxon>
        <taxon>Florenciella</taxon>
    </lineage>
</organism>
<dbReference type="CDD" id="cd00609">
    <property type="entry name" value="AAT_like"/>
    <property type="match status" value="1"/>
</dbReference>
<evidence type="ECO:0000256" key="4">
    <source>
        <dbReference type="ARBA" id="ARBA00022679"/>
    </source>
</evidence>
<dbReference type="UniPathway" id="UPA00528">
    <property type="reaction ID" value="UER00586"/>
</dbReference>
<accession>A0A7S2GCA7</accession>
<proteinExistence type="inferred from homology"/>
<dbReference type="Pfam" id="PF00155">
    <property type="entry name" value="Aminotran_1_2"/>
    <property type="match status" value="1"/>
</dbReference>